<dbReference type="Pfam" id="PF00476">
    <property type="entry name" value="DNA_pol_A"/>
    <property type="match status" value="1"/>
</dbReference>
<feature type="domain" description="DNA-directed DNA polymerase family A palm" evidence="1">
    <location>
        <begin position="72"/>
        <end position="291"/>
    </location>
</feature>
<dbReference type="InterPro" id="IPR043502">
    <property type="entry name" value="DNA/RNA_pol_sf"/>
</dbReference>
<dbReference type="InterPro" id="IPR001098">
    <property type="entry name" value="DNA-dir_DNA_pol_A_palm_dom"/>
</dbReference>
<gene>
    <name evidence="2" type="ORF">LCGC14_2968860</name>
</gene>
<dbReference type="PRINTS" id="PR00868">
    <property type="entry name" value="DNAPOLI"/>
</dbReference>
<name>A0A0F8XA17_9ZZZZ</name>
<dbReference type="Gene3D" id="3.30.70.370">
    <property type="match status" value="1"/>
</dbReference>
<accession>A0A0F8XA17</accession>
<evidence type="ECO:0000259" key="1">
    <source>
        <dbReference type="SMART" id="SM00482"/>
    </source>
</evidence>
<dbReference type="EMBL" id="LAZR01060305">
    <property type="protein sequence ID" value="KKK65962.1"/>
    <property type="molecule type" value="Genomic_DNA"/>
</dbReference>
<dbReference type="GO" id="GO:0003677">
    <property type="term" value="F:DNA binding"/>
    <property type="evidence" value="ECO:0007669"/>
    <property type="project" value="InterPro"/>
</dbReference>
<dbReference type="GO" id="GO:0006261">
    <property type="term" value="P:DNA-templated DNA replication"/>
    <property type="evidence" value="ECO:0007669"/>
    <property type="project" value="InterPro"/>
</dbReference>
<dbReference type="Gene3D" id="1.10.150.20">
    <property type="entry name" value="5' to 3' exonuclease, C-terminal subdomain"/>
    <property type="match status" value="1"/>
</dbReference>
<dbReference type="AlphaFoldDB" id="A0A0F8XA17"/>
<dbReference type="SMART" id="SM00482">
    <property type="entry name" value="POLAc"/>
    <property type="match status" value="1"/>
</dbReference>
<sequence length="325" mass="37099">KERLRNQHPFFSLVYRHGKLDHLNNNFVQSLEKFIGEDGRVRTSHNLVCTGRLSCSKPSLHQLPNPKKEKLEFNYREVFIPRPGYVIVKADYSGQELKVLGEVSGDRTMRHAFSKNYDLHLFTANAVFNLDLSDGCFVDGSEEHEEAVTKHKQKRHQAKNGVNFPIIYGATAGRIAKDNKVSKEEAERWLNQFFKLYPGVKKSIDLIPKELASCGFVRTLFGRKRRFPLYANAKPNDKRKMQRQAFNMKIQGSSADIGKIAGIKLLKELPSYAKIILFIHDEYVVETPKDTAKEVERIMKDCLENAVALSVKLTADTKIVDNFGV</sequence>
<dbReference type="InterPro" id="IPR002298">
    <property type="entry name" value="DNA_polymerase_A"/>
</dbReference>
<organism evidence="2">
    <name type="scientific">marine sediment metagenome</name>
    <dbReference type="NCBI Taxonomy" id="412755"/>
    <lineage>
        <taxon>unclassified sequences</taxon>
        <taxon>metagenomes</taxon>
        <taxon>ecological metagenomes</taxon>
    </lineage>
</organism>
<reference evidence="2" key="1">
    <citation type="journal article" date="2015" name="Nature">
        <title>Complex archaea that bridge the gap between prokaryotes and eukaryotes.</title>
        <authorList>
            <person name="Spang A."/>
            <person name="Saw J.H."/>
            <person name="Jorgensen S.L."/>
            <person name="Zaremba-Niedzwiedzka K."/>
            <person name="Martijn J."/>
            <person name="Lind A.E."/>
            <person name="van Eijk R."/>
            <person name="Schleper C."/>
            <person name="Guy L."/>
            <person name="Ettema T.J."/>
        </authorList>
    </citation>
    <scope>NUCLEOTIDE SEQUENCE</scope>
</reference>
<proteinExistence type="predicted"/>
<comment type="caution">
    <text evidence="2">The sequence shown here is derived from an EMBL/GenBank/DDBJ whole genome shotgun (WGS) entry which is preliminary data.</text>
</comment>
<dbReference type="PANTHER" id="PTHR10133:SF62">
    <property type="entry name" value="DNA POLYMERASE THETA"/>
    <property type="match status" value="1"/>
</dbReference>
<dbReference type="SUPFAM" id="SSF56672">
    <property type="entry name" value="DNA/RNA polymerases"/>
    <property type="match status" value="1"/>
</dbReference>
<dbReference type="PANTHER" id="PTHR10133">
    <property type="entry name" value="DNA POLYMERASE I"/>
    <property type="match status" value="1"/>
</dbReference>
<protein>
    <recommendedName>
        <fullName evidence="1">DNA-directed DNA polymerase family A palm domain-containing protein</fullName>
    </recommendedName>
</protein>
<evidence type="ECO:0000313" key="2">
    <source>
        <dbReference type="EMBL" id="KKK65962.1"/>
    </source>
</evidence>
<dbReference type="GO" id="GO:0003887">
    <property type="term" value="F:DNA-directed DNA polymerase activity"/>
    <property type="evidence" value="ECO:0007669"/>
    <property type="project" value="InterPro"/>
</dbReference>
<feature type="non-terminal residue" evidence="2">
    <location>
        <position position="1"/>
    </location>
</feature>
<dbReference type="GO" id="GO:0006302">
    <property type="term" value="P:double-strand break repair"/>
    <property type="evidence" value="ECO:0007669"/>
    <property type="project" value="TreeGrafter"/>
</dbReference>